<proteinExistence type="predicted"/>
<sequence>MENKEIDDEITSENVKLKEQANLVLTGGLPTDQYRHPESLDTAQMVIHKIKDLKSALGEDKSFIMTALI</sequence>
<dbReference type="AlphaFoldDB" id="A0A9N9YM22"/>
<dbReference type="Proteomes" id="UP000696573">
    <property type="component" value="Unassembled WGS sequence"/>
</dbReference>
<reference evidence="1" key="1">
    <citation type="submission" date="2021-10" db="EMBL/GenBank/DDBJ databases">
        <authorList>
            <person name="Piombo E."/>
        </authorList>
    </citation>
    <scope>NUCLEOTIDE SEQUENCE</scope>
</reference>
<evidence type="ECO:0000313" key="2">
    <source>
        <dbReference type="Proteomes" id="UP000696573"/>
    </source>
</evidence>
<accession>A0A9N9YM22</accession>
<protein>
    <submittedName>
        <fullName evidence="1">Uncharacterized protein</fullName>
    </submittedName>
</protein>
<name>A0A9N9YM22_9HYPO</name>
<keyword evidence="2" id="KW-1185">Reference proteome</keyword>
<dbReference type="EMBL" id="CABFNQ020000692">
    <property type="protein sequence ID" value="CAH0023561.1"/>
    <property type="molecule type" value="Genomic_DNA"/>
</dbReference>
<evidence type="ECO:0000313" key="1">
    <source>
        <dbReference type="EMBL" id="CAH0023561.1"/>
    </source>
</evidence>
<organism evidence="1 2">
    <name type="scientific">Clonostachys rhizophaga</name>
    <dbReference type="NCBI Taxonomy" id="160324"/>
    <lineage>
        <taxon>Eukaryota</taxon>
        <taxon>Fungi</taxon>
        <taxon>Dikarya</taxon>
        <taxon>Ascomycota</taxon>
        <taxon>Pezizomycotina</taxon>
        <taxon>Sordariomycetes</taxon>
        <taxon>Hypocreomycetidae</taxon>
        <taxon>Hypocreales</taxon>
        <taxon>Bionectriaceae</taxon>
        <taxon>Clonostachys</taxon>
    </lineage>
</organism>
<gene>
    <name evidence="1" type="ORF">CRHIZ90672A_00011006</name>
</gene>
<comment type="caution">
    <text evidence="1">The sequence shown here is derived from an EMBL/GenBank/DDBJ whole genome shotgun (WGS) entry which is preliminary data.</text>
</comment>